<sequence length="193" mass="21301">MIAKINTNYEMAYLGLLDPYFSPEQWPYPLALGGTLALGETPVALSSTLYRWSEASDKHRMATHSDTLSNTPPSLKPEDAQLRARNLDGTWLPFAAYRNDSPTSTPQSYESIVWPYRGGMSLLDLNLDGSRTLWPVMMNATGPNTIGQLRGVAAVSGQGLTAETLIRLGIIDWMALHNITRTERDDFLAVALD</sequence>
<comment type="caution">
    <text evidence="1">The sequence shown here is derived from an EMBL/GenBank/DDBJ whole genome shotgun (WGS) entry which is preliminary data.</text>
</comment>
<protein>
    <submittedName>
        <fullName evidence="1">Uncharacterized protein</fullName>
    </submittedName>
</protein>
<evidence type="ECO:0000313" key="2">
    <source>
        <dbReference type="Proteomes" id="UP000748308"/>
    </source>
</evidence>
<dbReference type="AlphaFoldDB" id="A0A937XCQ7"/>
<gene>
    <name evidence="1" type="ORF">FJY75_11975</name>
</gene>
<name>A0A937XCQ7_UNCEI</name>
<proteinExistence type="predicted"/>
<dbReference type="Proteomes" id="UP000748308">
    <property type="component" value="Unassembled WGS sequence"/>
</dbReference>
<organism evidence="1 2">
    <name type="scientific">Eiseniibacteriota bacterium</name>
    <dbReference type="NCBI Taxonomy" id="2212470"/>
    <lineage>
        <taxon>Bacteria</taxon>
        <taxon>Candidatus Eiseniibacteriota</taxon>
    </lineage>
</organism>
<dbReference type="EMBL" id="VGIY01000400">
    <property type="protein sequence ID" value="MBM3318559.1"/>
    <property type="molecule type" value="Genomic_DNA"/>
</dbReference>
<evidence type="ECO:0000313" key="1">
    <source>
        <dbReference type="EMBL" id="MBM3318559.1"/>
    </source>
</evidence>
<reference evidence="1" key="1">
    <citation type="submission" date="2019-03" db="EMBL/GenBank/DDBJ databases">
        <title>Lake Tanganyika Metagenome-Assembled Genomes (MAGs).</title>
        <authorList>
            <person name="Tran P."/>
        </authorList>
    </citation>
    <scope>NUCLEOTIDE SEQUENCE</scope>
    <source>
        <strain evidence="1">M_DeepCast_400m_m2_100</strain>
    </source>
</reference>
<accession>A0A937XCQ7</accession>